<dbReference type="NCBIfam" id="NF004064">
    <property type="entry name" value="PRK05578.1"/>
    <property type="match status" value="1"/>
</dbReference>
<dbReference type="PANTHER" id="PTHR11644">
    <property type="entry name" value="CYTIDINE DEAMINASE"/>
    <property type="match status" value="1"/>
</dbReference>
<evidence type="ECO:0000256" key="1">
    <source>
        <dbReference type="ARBA" id="ARBA00001947"/>
    </source>
</evidence>
<comment type="cofactor">
    <cofactor evidence="1 10">
        <name>Zn(2+)</name>
        <dbReference type="ChEBI" id="CHEBI:29105"/>
    </cofactor>
</comment>
<evidence type="ECO:0000256" key="2">
    <source>
        <dbReference type="ARBA" id="ARBA00003949"/>
    </source>
</evidence>
<keyword evidence="7 10" id="KW-0862">Zinc</keyword>
<evidence type="ECO:0000256" key="9">
    <source>
        <dbReference type="ARBA" id="ARBA00049558"/>
    </source>
</evidence>
<protein>
    <recommendedName>
        <fullName evidence="4 10">Cytidine deaminase</fullName>
        <ecNumber evidence="4 10">3.5.4.5</ecNumber>
    </recommendedName>
    <alternativeName>
        <fullName evidence="8 10">Cytidine aminohydrolase</fullName>
    </alternativeName>
</protein>
<organism evidence="12 13">
    <name type="scientific">Cryptococcus tetragattii IND107</name>
    <dbReference type="NCBI Taxonomy" id="1296105"/>
    <lineage>
        <taxon>Eukaryota</taxon>
        <taxon>Fungi</taxon>
        <taxon>Dikarya</taxon>
        <taxon>Basidiomycota</taxon>
        <taxon>Agaricomycotina</taxon>
        <taxon>Tremellomycetes</taxon>
        <taxon>Tremellales</taxon>
        <taxon>Cryptococcaceae</taxon>
        <taxon>Cryptococcus</taxon>
        <taxon>Cryptococcus gattii species complex</taxon>
    </lineage>
</organism>
<accession>A0ABR3BZU3</accession>
<dbReference type="InterPro" id="IPR050202">
    <property type="entry name" value="Cyt/Deoxycyt_deaminase"/>
</dbReference>
<dbReference type="InterPro" id="IPR016193">
    <property type="entry name" value="Cytidine_deaminase-like"/>
</dbReference>
<name>A0ABR3BZU3_9TREE</name>
<dbReference type="PROSITE" id="PS00903">
    <property type="entry name" value="CYT_DCMP_DEAMINASES_1"/>
    <property type="match status" value="1"/>
</dbReference>
<dbReference type="GeneID" id="91989039"/>
<dbReference type="Proteomes" id="UP000054399">
    <property type="component" value="Unassembled WGS sequence"/>
</dbReference>
<comment type="catalytic activity">
    <reaction evidence="10">
        <text>2'-deoxycytidine + H2O + H(+) = 2'-deoxyuridine + NH4(+)</text>
        <dbReference type="Rhea" id="RHEA:13433"/>
        <dbReference type="ChEBI" id="CHEBI:15377"/>
        <dbReference type="ChEBI" id="CHEBI:15378"/>
        <dbReference type="ChEBI" id="CHEBI:15698"/>
        <dbReference type="ChEBI" id="CHEBI:16450"/>
        <dbReference type="ChEBI" id="CHEBI:28938"/>
        <dbReference type="EC" id="3.5.4.5"/>
    </reaction>
</comment>
<dbReference type="PROSITE" id="PS51747">
    <property type="entry name" value="CYT_DCMP_DEAMINASES_2"/>
    <property type="match status" value="1"/>
</dbReference>
<evidence type="ECO:0000256" key="6">
    <source>
        <dbReference type="ARBA" id="ARBA00022801"/>
    </source>
</evidence>
<evidence type="ECO:0000256" key="10">
    <source>
        <dbReference type="RuleBase" id="RU364006"/>
    </source>
</evidence>
<reference evidence="12 13" key="2">
    <citation type="submission" date="2024-01" db="EMBL/GenBank/DDBJ databases">
        <title>Comparative genomics of Cryptococcus and Kwoniella reveals pathogenesis evolution and contrasting modes of karyotype evolution via chromosome fusion or intercentromeric recombination.</title>
        <authorList>
            <person name="Coelho M.A."/>
            <person name="David-Palma M."/>
            <person name="Shea T."/>
            <person name="Bowers K."/>
            <person name="Mcginley-Smith S."/>
            <person name="Mohammad A.W."/>
            <person name="Gnirke A."/>
            <person name="Yurkov A.M."/>
            <person name="Nowrousian M."/>
            <person name="Sun S."/>
            <person name="Cuomo C.A."/>
            <person name="Heitman J."/>
        </authorList>
    </citation>
    <scope>NUCLEOTIDE SEQUENCE [LARGE SCALE GENOMIC DNA]</scope>
    <source>
        <strain evidence="12 13">IND107</strain>
    </source>
</reference>
<evidence type="ECO:0000256" key="5">
    <source>
        <dbReference type="ARBA" id="ARBA00022723"/>
    </source>
</evidence>
<evidence type="ECO:0000313" key="13">
    <source>
        <dbReference type="Proteomes" id="UP000054399"/>
    </source>
</evidence>
<reference evidence="13" key="1">
    <citation type="submission" date="2015-01" db="EMBL/GenBank/DDBJ databases">
        <title>The Genome Sequence of Cryptococcus gattii MMRL2647.</title>
        <authorList>
            <consortium name="The Broad Institute Genomics Platform"/>
            <person name="Cuomo C."/>
            <person name="Litvintseva A."/>
            <person name="Chen Y."/>
            <person name="Heitman J."/>
            <person name="Sun S."/>
            <person name="Springer D."/>
            <person name="Dromer F."/>
            <person name="Young S."/>
            <person name="Zeng Q."/>
            <person name="Gargeya S."/>
            <person name="Abouelleil A."/>
            <person name="Alvarado L."/>
            <person name="Chapman S.B."/>
            <person name="Gainer-Dewar J."/>
            <person name="Goldberg J."/>
            <person name="Griggs A."/>
            <person name="Gujja S."/>
            <person name="Hansen M."/>
            <person name="Howarth C."/>
            <person name="Imamovic A."/>
            <person name="Larimer J."/>
            <person name="Murphy C."/>
            <person name="Naylor J."/>
            <person name="Pearson M."/>
            <person name="Priest M."/>
            <person name="Roberts A."/>
            <person name="Saif S."/>
            <person name="Shea T."/>
            <person name="Sykes S."/>
            <person name="Wortman J."/>
            <person name="Nusbaum C."/>
            <person name="Birren B."/>
        </authorList>
    </citation>
    <scope>NUCLEOTIDE SEQUENCE [LARGE SCALE GENOMIC DNA]</scope>
    <source>
        <strain evidence="13">IND107</strain>
    </source>
</reference>
<comment type="similarity">
    <text evidence="3 10">Belongs to the cytidine and deoxycytidylate deaminase family.</text>
</comment>
<evidence type="ECO:0000256" key="7">
    <source>
        <dbReference type="ARBA" id="ARBA00022833"/>
    </source>
</evidence>
<dbReference type="CDD" id="cd01283">
    <property type="entry name" value="cytidine_deaminase"/>
    <property type="match status" value="1"/>
</dbReference>
<dbReference type="InterPro" id="IPR002125">
    <property type="entry name" value="CMP_dCMP_dom"/>
</dbReference>
<proteinExistence type="inferred from homology"/>
<evidence type="ECO:0000256" key="8">
    <source>
        <dbReference type="ARBA" id="ARBA00032005"/>
    </source>
</evidence>
<evidence type="ECO:0000313" key="12">
    <source>
        <dbReference type="EMBL" id="KAL0252789.1"/>
    </source>
</evidence>
<keyword evidence="6 10" id="KW-0378">Hydrolase</keyword>
<comment type="caution">
    <text evidence="12">The sequence shown here is derived from an EMBL/GenBank/DDBJ whole genome shotgun (WGS) entry which is preliminary data.</text>
</comment>
<dbReference type="Gene3D" id="3.40.140.10">
    <property type="entry name" value="Cytidine Deaminase, domain 2"/>
    <property type="match status" value="1"/>
</dbReference>
<dbReference type="RefSeq" id="XP_066615509.1">
    <property type="nucleotide sequence ID" value="XM_066756732.1"/>
</dbReference>
<gene>
    <name evidence="12" type="ORF">I308_102181</name>
</gene>
<keyword evidence="13" id="KW-1185">Reference proteome</keyword>
<dbReference type="NCBIfam" id="TIGR01354">
    <property type="entry name" value="cyt_deam_tetra"/>
    <property type="match status" value="1"/>
</dbReference>
<dbReference type="EC" id="3.5.4.5" evidence="4 10"/>
<keyword evidence="5 10" id="KW-0479">Metal-binding</keyword>
<comment type="catalytic activity">
    <reaction evidence="9 10">
        <text>cytidine + H2O + H(+) = uridine + NH4(+)</text>
        <dbReference type="Rhea" id="RHEA:16069"/>
        <dbReference type="ChEBI" id="CHEBI:15377"/>
        <dbReference type="ChEBI" id="CHEBI:15378"/>
        <dbReference type="ChEBI" id="CHEBI:16704"/>
        <dbReference type="ChEBI" id="CHEBI:17562"/>
        <dbReference type="ChEBI" id="CHEBI:28938"/>
        <dbReference type="EC" id="3.5.4.5"/>
    </reaction>
</comment>
<dbReference type="InterPro" id="IPR016192">
    <property type="entry name" value="APOBEC/CMP_deaminase_Zn-bd"/>
</dbReference>
<evidence type="ECO:0000256" key="3">
    <source>
        <dbReference type="ARBA" id="ARBA00006576"/>
    </source>
</evidence>
<dbReference type="PANTHER" id="PTHR11644:SF2">
    <property type="entry name" value="CYTIDINE DEAMINASE"/>
    <property type="match status" value="1"/>
</dbReference>
<dbReference type="SUPFAM" id="SSF53927">
    <property type="entry name" value="Cytidine deaminase-like"/>
    <property type="match status" value="1"/>
</dbReference>
<evidence type="ECO:0000259" key="11">
    <source>
        <dbReference type="PROSITE" id="PS51747"/>
    </source>
</evidence>
<dbReference type="Pfam" id="PF00383">
    <property type="entry name" value="dCMP_cyt_deam_1"/>
    <property type="match status" value="1"/>
</dbReference>
<dbReference type="InterPro" id="IPR006262">
    <property type="entry name" value="Cyt_deam_tetra"/>
</dbReference>
<sequence>MSTQPPHLSSEVLDNLFSTAVIYRDRAYAPYSKFRVGAALLGADGQFYGGCNVENASYGAGICAERTAVVKAVSESQRNFLAVAVVSDIPSPSCSPCGICRQFLREFLPLHTPIFYVSGEYPVNSSPSFLADIDGKEAKKYILQTTMGEILPHSFGPDHLLNEDSIERSRAVNE</sequence>
<feature type="domain" description="CMP/dCMP-type deaminase" evidence="11">
    <location>
        <begin position="11"/>
        <end position="158"/>
    </location>
</feature>
<comment type="function">
    <text evidence="2 10">This enzyme scavenges exogenous and endogenous cytidine and 2'-deoxycytidine for UMP synthesis.</text>
</comment>
<dbReference type="EMBL" id="ATAM02000003">
    <property type="protein sequence ID" value="KAL0252789.1"/>
    <property type="molecule type" value="Genomic_DNA"/>
</dbReference>
<evidence type="ECO:0000256" key="4">
    <source>
        <dbReference type="ARBA" id="ARBA00012783"/>
    </source>
</evidence>